<reference evidence="2" key="1">
    <citation type="journal article" date="2021" name="Nat. Commun.">
        <title>Genetic determinants of endophytism in the Arabidopsis root mycobiome.</title>
        <authorList>
            <person name="Mesny F."/>
            <person name="Miyauchi S."/>
            <person name="Thiergart T."/>
            <person name="Pickel B."/>
            <person name="Atanasova L."/>
            <person name="Karlsson M."/>
            <person name="Huettel B."/>
            <person name="Barry K.W."/>
            <person name="Haridas S."/>
            <person name="Chen C."/>
            <person name="Bauer D."/>
            <person name="Andreopoulos W."/>
            <person name="Pangilinan J."/>
            <person name="LaButti K."/>
            <person name="Riley R."/>
            <person name="Lipzen A."/>
            <person name="Clum A."/>
            <person name="Drula E."/>
            <person name="Henrissat B."/>
            <person name="Kohler A."/>
            <person name="Grigoriev I.V."/>
            <person name="Martin F.M."/>
            <person name="Hacquard S."/>
        </authorList>
    </citation>
    <scope>NUCLEOTIDE SEQUENCE</scope>
    <source>
        <strain evidence="2">MPI-SDFR-AT-0120</strain>
    </source>
</reference>
<dbReference type="Proteomes" id="UP000813461">
    <property type="component" value="Unassembled WGS sequence"/>
</dbReference>
<dbReference type="PANTHER" id="PTHR37577">
    <property type="entry name" value="INTEGRAL MEMBRANE PROTEIN"/>
    <property type="match status" value="1"/>
</dbReference>
<dbReference type="EMBL" id="JAGMVJ010000008">
    <property type="protein sequence ID" value="KAH7088572.1"/>
    <property type="molecule type" value="Genomic_DNA"/>
</dbReference>
<keyword evidence="1" id="KW-0472">Membrane</keyword>
<accession>A0A8K0W0E8</accession>
<comment type="caution">
    <text evidence="2">The sequence shown here is derived from an EMBL/GenBank/DDBJ whole genome shotgun (WGS) entry which is preliminary data.</text>
</comment>
<proteinExistence type="predicted"/>
<evidence type="ECO:0000313" key="2">
    <source>
        <dbReference type="EMBL" id="KAH7088572.1"/>
    </source>
</evidence>
<feature type="transmembrane region" description="Helical" evidence="1">
    <location>
        <begin position="210"/>
        <end position="232"/>
    </location>
</feature>
<dbReference type="OrthoDB" id="5427664at2759"/>
<name>A0A8K0W0E8_9PLEO</name>
<keyword evidence="1" id="KW-0812">Transmembrane</keyword>
<protein>
    <submittedName>
        <fullName evidence="2">Uncharacterized protein</fullName>
    </submittedName>
</protein>
<organism evidence="2 3">
    <name type="scientific">Paraphoma chrysanthemicola</name>
    <dbReference type="NCBI Taxonomy" id="798071"/>
    <lineage>
        <taxon>Eukaryota</taxon>
        <taxon>Fungi</taxon>
        <taxon>Dikarya</taxon>
        <taxon>Ascomycota</taxon>
        <taxon>Pezizomycotina</taxon>
        <taxon>Dothideomycetes</taxon>
        <taxon>Pleosporomycetidae</taxon>
        <taxon>Pleosporales</taxon>
        <taxon>Pleosporineae</taxon>
        <taxon>Phaeosphaeriaceae</taxon>
        <taxon>Paraphoma</taxon>
    </lineage>
</organism>
<gene>
    <name evidence="2" type="ORF">FB567DRAFT_524657</name>
</gene>
<evidence type="ECO:0000313" key="3">
    <source>
        <dbReference type="Proteomes" id="UP000813461"/>
    </source>
</evidence>
<feature type="transmembrane region" description="Helical" evidence="1">
    <location>
        <begin position="263"/>
        <end position="285"/>
    </location>
</feature>
<keyword evidence="1" id="KW-1133">Transmembrane helix</keyword>
<feature type="transmembrane region" description="Helical" evidence="1">
    <location>
        <begin position="182"/>
        <end position="203"/>
    </location>
</feature>
<feature type="transmembrane region" description="Helical" evidence="1">
    <location>
        <begin position="149"/>
        <end position="170"/>
    </location>
</feature>
<dbReference type="InterPro" id="IPR053018">
    <property type="entry name" value="Elsinochrome_Biosynth-Asso"/>
</dbReference>
<keyword evidence="3" id="KW-1185">Reference proteome</keyword>
<dbReference type="AlphaFoldDB" id="A0A8K0W0E8"/>
<sequence length="406" mass="45031">MECVHIGTANPDIAGIGILVAFVIQSLIAVVVSGYTFLLSSVIQERWELADPNQGQDTTTIPPNTPEWLKILRTTMAHVLKYASQPDGSLWLFGKTSESDQTRKASGLSSLPAWLIGKQPEQPRQRTEKSKIEEEHTPTTRRLELANRILLAGSDTQTFTGTALLISALVQSKTLSLYHMHIIYDTISLVIISNCAASICIFGEGKSKGYIRLVLISIWTVLFVAYISIFLARLSDWDLQVPFHCYNTSKTASRGDLHPDVDYAYVIVTFIFIGATFMYAVVLALRTQFRINSVAKKLSDFIDTRISTNPSAWSQNIISIYFDILTSSPLLGGPATELQRVILSVAMLQCPLHIYSMFALRASNEKLLDEGDSERKWGFGQIAAMVLLGLTEKAPTKKIELGKPQK</sequence>
<feature type="transmembrane region" description="Helical" evidence="1">
    <location>
        <begin position="13"/>
        <end position="38"/>
    </location>
</feature>
<evidence type="ECO:0000256" key="1">
    <source>
        <dbReference type="SAM" id="Phobius"/>
    </source>
</evidence>
<dbReference type="PANTHER" id="PTHR37577:SF1">
    <property type="entry name" value="INTEGRAL MEMBRANE PROTEIN"/>
    <property type="match status" value="1"/>
</dbReference>